<dbReference type="InterPro" id="IPR036390">
    <property type="entry name" value="WH_DNA-bd_sf"/>
</dbReference>
<dbReference type="Pfam" id="PF07729">
    <property type="entry name" value="FCD"/>
    <property type="match status" value="1"/>
</dbReference>
<evidence type="ECO:0000256" key="2">
    <source>
        <dbReference type="ARBA" id="ARBA00023125"/>
    </source>
</evidence>
<dbReference type="SMART" id="SM00345">
    <property type="entry name" value="HTH_GNTR"/>
    <property type="match status" value="1"/>
</dbReference>
<dbReference type="InterPro" id="IPR008920">
    <property type="entry name" value="TF_FadR/GntR_C"/>
</dbReference>
<comment type="caution">
    <text evidence="5">The sequence shown here is derived from an EMBL/GenBank/DDBJ whole genome shotgun (WGS) entry which is preliminary data.</text>
</comment>
<dbReference type="Gene3D" id="1.20.120.530">
    <property type="entry name" value="GntR ligand-binding domain-like"/>
    <property type="match status" value="1"/>
</dbReference>
<dbReference type="Gene3D" id="1.10.10.10">
    <property type="entry name" value="Winged helix-like DNA-binding domain superfamily/Winged helix DNA-binding domain"/>
    <property type="match status" value="1"/>
</dbReference>
<organism evidence="5 6">
    <name type="scientific">Kaistia hirudinis</name>
    <dbReference type="NCBI Taxonomy" id="1293440"/>
    <lineage>
        <taxon>Bacteria</taxon>
        <taxon>Pseudomonadati</taxon>
        <taxon>Pseudomonadota</taxon>
        <taxon>Alphaproteobacteria</taxon>
        <taxon>Hyphomicrobiales</taxon>
        <taxon>Kaistiaceae</taxon>
        <taxon>Kaistia</taxon>
    </lineage>
</organism>
<evidence type="ECO:0000313" key="6">
    <source>
        <dbReference type="Proteomes" id="UP000553963"/>
    </source>
</evidence>
<dbReference type="SUPFAM" id="SSF48008">
    <property type="entry name" value="GntR ligand-binding domain-like"/>
    <property type="match status" value="1"/>
</dbReference>
<proteinExistence type="predicted"/>
<keyword evidence="1" id="KW-0805">Transcription regulation</keyword>
<keyword evidence="3" id="KW-0804">Transcription</keyword>
<dbReference type="SMART" id="SM00895">
    <property type="entry name" value="FCD"/>
    <property type="match status" value="1"/>
</dbReference>
<dbReference type="InterPro" id="IPR036388">
    <property type="entry name" value="WH-like_DNA-bd_sf"/>
</dbReference>
<dbReference type="PANTHER" id="PTHR43537">
    <property type="entry name" value="TRANSCRIPTIONAL REGULATOR, GNTR FAMILY"/>
    <property type="match status" value="1"/>
</dbReference>
<evidence type="ECO:0000313" key="5">
    <source>
        <dbReference type="EMBL" id="MBB3932941.1"/>
    </source>
</evidence>
<name>A0A840AVX6_9HYPH</name>
<dbReference type="EMBL" id="JACIDS010000005">
    <property type="protein sequence ID" value="MBB3932941.1"/>
    <property type="molecule type" value="Genomic_DNA"/>
</dbReference>
<dbReference type="Proteomes" id="UP000553963">
    <property type="component" value="Unassembled WGS sequence"/>
</dbReference>
<accession>A0A840AVX6</accession>
<dbReference type="InterPro" id="IPR000524">
    <property type="entry name" value="Tscrpt_reg_HTH_GntR"/>
</dbReference>
<evidence type="ECO:0000256" key="1">
    <source>
        <dbReference type="ARBA" id="ARBA00023015"/>
    </source>
</evidence>
<protein>
    <submittedName>
        <fullName evidence="5">DNA-binding GntR family transcriptional regulator</fullName>
    </submittedName>
</protein>
<dbReference type="PANTHER" id="PTHR43537:SF53">
    <property type="entry name" value="HTH-TYPE TRANSCRIPTIONAL REPRESSOR NANR"/>
    <property type="match status" value="1"/>
</dbReference>
<dbReference type="SUPFAM" id="SSF46785">
    <property type="entry name" value="Winged helix' DNA-binding domain"/>
    <property type="match status" value="1"/>
</dbReference>
<keyword evidence="2 5" id="KW-0238">DNA-binding</keyword>
<keyword evidence="6" id="KW-1185">Reference proteome</keyword>
<gene>
    <name evidence="5" type="ORF">GGR25_004005</name>
</gene>
<sequence length="248" mass="27167">MAKPSTRSDLVYTVLRRAVIEQALAPGAKLLEDEIGAHFGVSRTVVRAALQKLAGDGLVEMKAKRTATVARPSLEEARAIFEVRRCLEREAIRLLVERWKPEFGADLEGHVRDEEEAAKRQDKALSIRLAGEFHIRLAAMTGNPLLLRYVSEVVSRCSLILALYGRPHSSECGMNEHRDVIAALRSGDVARAVHVMDHHVALVEQRALIAEGGDEPDLGAIIGRYLPQKPAAGVVPLPARRRAGKEAS</sequence>
<feature type="domain" description="HTH gntR-type" evidence="4">
    <location>
        <begin position="5"/>
        <end position="72"/>
    </location>
</feature>
<evidence type="ECO:0000256" key="3">
    <source>
        <dbReference type="ARBA" id="ARBA00023163"/>
    </source>
</evidence>
<dbReference type="Pfam" id="PF00392">
    <property type="entry name" value="GntR"/>
    <property type="match status" value="1"/>
</dbReference>
<reference evidence="5 6" key="1">
    <citation type="submission" date="2020-08" db="EMBL/GenBank/DDBJ databases">
        <title>Genomic Encyclopedia of Type Strains, Phase IV (KMG-IV): sequencing the most valuable type-strain genomes for metagenomic binning, comparative biology and taxonomic classification.</title>
        <authorList>
            <person name="Goeker M."/>
        </authorList>
    </citation>
    <scope>NUCLEOTIDE SEQUENCE [LARGE SCALE GENOMIC DNA]</scope>
    <source>
        <strain evidence="5 6">DSM 25966</strain>
    </source>
</reference>
<dbReference type="AlphaFoldDB" id="A0A840AVX6"/>
<dbReference type="RefSeq" id="WP_183400594.1">
    <property type="nucleotide sequence ID" value="NZ_JACIDS010000005.1"/>
</dbReference>
<evidence type="ECO:0000259" key="4">
    <source>
        <dbReference type="PROSITE" id="PS50949"/>
    </source>
</evidence>
<dbReference type="InterPro" id="IPR011711">
    <property type="entry name" value="GntR_C"/>
</dbReference>
<dbReference type="PROSITE" id="PS50949">
    <property type="entry name" value="HTH_GNTR"/>
    <property type="match status" value="1"/>
</dbReference>
<dbReference type="GO" id="GO:0003677">
    <property type="term" value="F:DNA binding"/>
    <property type="evidence" value="ECO:0007669"/>
    <property type="project" value="UniProtKB-KW"/>
</dbReference>
<dbReference type="GO" id="GO:0003700">
    <property type="term" value="F:DNA-binding transcription factor activity"/>
    <property type="evidence" value="ECO:0007669"/>
    <property type="project" value="InterPro"/>
</dbReference>